<dbReference type="AlphaFoldDB" id="A0ABD3P3K4"/>
<feature type="region of interest" description="Disordered" evidence="2">
    <location>
        <begin position="133"/>
        <end position="152"/>
    </location>
</feature>
<accession>A0ABD3P3K4</accession>
<evidence type="ECO:0000313" key="5">
    <source>
        <dbReference type="Proteomes" id="UP001516023"/>
    </source>
</evidence>
<dbReference type="EMBL" id="JABMIG020000298">
    <property type="protein sequence ID" value="KAL3782056.1"/>
    <property type="molecule type" value="Genomic_DNA"/>
</dbReference>
<evidence type="ECO:0000256" key="1">
    <source>
        <dbReference type="SAM" id="Coils"/>
    </source>
</evidence>
<feature type="signal peptide" evidence="3">
    <location>
        <begin position="1"/>
        <end position="22"/>
    </location>
</feature>
<evidence type="ECO:0000256" key="2">
    <source>
        <dbReference type="SAM" id="MobiDB-lite"/>
    </source>
</evidence>
<evidence type="ECO:0000256" key="3">
    <source>
        <dbReference type="SAM" id="SignalP"/>
    </source>
</evidence>
<feature type="coiled-coil region" evidence="1">
    <location>
        <begin position="66"/>
        <end position="93"/>
    </location>
</feature>
<sequence length="306" mass="34139">MVSTLLWLSLAALSLMIVGCTATMLATAFLLSTGHHEPRSNHRRRTRSISLRVPLLGSSDSNANDANSRNEEIERLKESASILRAQAMAAQVELASKRTSSVVRKGDASPVKAVEYDNVADSCWEITYRFASEPESKSNQDPQQTQQRQPRTFYTGKIRLQFRSDGYTSILEDSSDHTDKTQNSKKLVTFQKVWGWDVESSAEDSLDYLLFSADVVLPPPIDENSNNKISTSERFYFQARVDTTKTNRISLEEGSVTVKRNIESGTGGWWGLFRGADGILAEFRSVGEFRSRAIPSIESQKNGSEL</sequence>
<dbReference type="Proteomes" id="UP001516023">
    <property type="component" value="Unassembled WGS sequence"/>
</dbReference>
<keyword evidence="1" id="KW-0175">Coiled coil</keyword>
<reference evidence="4 5" key="1">
    <citation type="journal article" date="2020" name="G3 (Bethesda)">
        <title>Improved Reference Genome for Cyclotella cryptica CCMP332, a Model for Cell Wall Morphogenesis, Salinity Adaptation, and Lipid Production in Diatoms (Bacillariophyta).</title>
        <authorList>
            <person name="Roberts W.R."/>
            <person name="Downey K.M."/>
            <person name="Ruck E.C."/>
            <person name="Traller J.C."/>
            <person name="Alverson A.J."/>
        </authorList>
    </citation>
    <scope>NUCLEOTIDE SEQUENCE [LARGE SCALE GENOMIC DNA]</scope>
    <source>
        <strain evidence="4 5">CCMP332</strain>
    </source>
</reference>
<proteinExistence type="predicted"/>
<keyword evidence="3" id="KW-0732">Signal</keyword>
<feature type="compositionally biased region" description="Low complexity" evidence="2">
    <location>
        <begin position="142"/>
        <end position="152"/>
    </location>
</feature>
<evidence type="ECO:0008006" key="6">
    <source>
        <dbReference type="Google" id="ProtNLM"/>
    </source>
</evidence>
<organism evidence="4 5">
    <name type="scientific">Cyclotella cryptica</name>
    <dbReference type="NCBI Taxonomy" id="29204"/>
    <lineage>
        <taxon>Eukaryota</taxon>
        <taxon>Sar</taxon>
        <taxon>Stramenopiles</taxon>
        <taxon>Ochrophyta</taxon>
        <taxon>Bacillariophyta</taxon>
        <taxon>Coscinodiscophyceae</taxon>
        <taxon>Thalassiosirophycidae</taxon>
        <taxon>Stephanodiscales</taxon>
        <taxon>Stephanodiscaceae</taxon>
        <taxon>Cyclotella</taxon>
    </lineage>
</organism>
<comment type="caution">
    <text evidence="4">The sequence shown here is derived from an EMBL/GenBank/DDBJ whole genome shotgun (WGS) entry which is preliminary data.</text>
</comment>
<feature type="chain" id="PRO_5044785530" description="Plastid lipid-associated protein/fibrillin conserved domain-containing protein" evidence="3">
    <location>
        <begin position="23"/>
        <end position="306"/>
    </location>
</feature>
<keyword evidence="5" id="KW-1185">Reference proteome</keyword>
<gene>
    <name evidence="4" type="ORF">HJC23_006284</name>
</gene>
<evidence type="ECO:0000313" key="4">
    <source>
        <dbReference type="EMBL" id="KAL3782056.1"/>
    </source>
</evidence>
<protein>
    <recommendedName>
        <fullName evidence="6">Plastid lipid-associated protein/fibrillin conserved domain-containing protein</fullName>
    </recommendedName>
</protein>
<name>A0ABD3P3K4_9STRA</name>